<dbReference type="InterPro" id="IPR027256">
    <property type="entry name" value="P-typ_ATPase_IB"/>
</dbReference>
<dbReference type="PROSITE" id="PS00154">
    <property type="entry name" value="ATPASE_E1_E2"/>
    <property type="match status" value="1"/>
</dbReference>
<dbReference type="PRINTS" id="PR00119">
    <property type="entry name" value="CATATPASE"/>
</dbReference>
<dbReference type="InterPro" id="IPR001757">
    <property type="entry name" value="P_typ_ATPase"/>
</dbReference>
<dbReference type="Gene3D" id="3.40.1110.10">
    <property type="entry name" value="Calcium-transporting ATPase, cytoplasmic domain N"/>
    <property type="match status" value="1"/>
</dbReference>
<dbReference type="GeneID" id="19974964"/>
<feature type="transmembrane region" description="Helical" evidence="10">
    <location>
        <begin position="1085"/>
        <end position="1107"/>
    </location>
</feature>
<evidence type="ECO:0000256" key="6">
    <source>
        <dbReference type="ARBA" id="ARBA00022840"/>
    </source>
</evidence>
<dbReference type="InterPro" id="IPR036163">
    <property type="entry name" value="HMA_dom_sf"/>
</dbReference>
<feature type="transmembrane region" description="Helical" evidence="10">
    <location>
        <begin position="1052"/>
        <end position="1073"/>
    </location>
</feature>
<feature type="transmembrane region" description="Helical" evidence="10">
    <location>
        <begin position="688"/>
        <end position="718"/>
    </location>
</feature>
<dbReference type="InterPro" id="IPR023299">
    <property type="entry name" value="ATPase_P-typ_cyto_dom_N"/>
</dbReference>
<dbReference type="Pfam" id="PF00403">
    <property type="entry name" value="HMA"/>
    <property type="match status" value="2"/>
</dbReference>
<dbReference type="GO" id="GO:0016020">
    <property type="term" value="C:membrane"/>
    <property type="evidence" value="ECO:0007669"/>
    <property type="project" value="UniProtKB-SubCell"/>
</dbReference>
<dbReference type="InterPro" id="IPR018303">
    <property type="entry name" value="ATPase_P-typ_P_site"/>
</dbReference>
<dbReference type="EMBL" id="KB822723">
    <property type="protein sequence ID" value="ETN38002.1"/>
    <property type="molecule type" value="Genomic_DNA"/>
</dbReference>
<protein>
    <recommendedName>
        <fullName evidence="12">HMA domain-containing protein</fullName>
    </recommendedName>
</protein>
<keyword evidence="7" id="KW-1278">Translocase</keyword>
<dbReference type="InterPro" id="IPR044492">
    <property type="entry name" value="P_typ_ATPase_HD_dom"/>
</dbReference>
<proteinExistence type="inferred from homology"/>
<keyword evidence="3 10" id="KW-0812">Transmembrane</keyword>
<dbReference type="PANTHER" id="PTHR43520:SF32">
    <property type="entry name" value="COPPER RESISTANCE P-TYPE ATPASE (EUROFUNG)"/>
    <property type="match status" value="1"/>
</dbReference>
<dbReference type="Gene3D" id="3.30.70.100">
    <property type="match status" value="3"/>
</dbReference>
<evidence type="ECO:0000256" key="2">
    <source>
        <dbReference type="ARBA" id="ARBA00006024"/>
    </source>
</evidence>
<dbReference type="STRING" id="1220924.W2RNG4"/>
<feature type="domain" description="HMA" evidence="12">
    <location>
        <begin position="2"/>
        <end position="69"/>
    </location>
</feature>
<keyword evidence="9 10" id="KW-0472">Membrane</keyword>
<feature type="transmembrane region" description="Helical" evidence="10">
    <location>
        <begin position="497"/>
        <end position="514"/>
    </location>
</feature>
<evidence type="ECO:0000256" key="7">
    <source>
        <dbReference type="ARBA" id="ARBA00022967"/>
    </source>
</evidence>
<dbReference type="SUPFAM" id="SSF55008">
    <property type="entry name" value="HMA, heavy metal-associated domain"/>
    <property type="match status" value="3"/>
</dbReference>
<dbReference type="InterPro" id="IPR008250">
    <property type="entry name" value="ATPase_P-typ_transduc_dom_A_sf"/>
</dbReference>
<dbReference type="PROSITE" id="PS50846">
    <property type="entry name" value="HMA_2"/>
    <property type="match status" value="2"/>
</dbReference>
<keyword evidence="14" id="KW-1185">Reference proteome</keyword>
<sequence>MRTAVLLVSNIHCPSCVCLIQDVFSRKAGILSNADVSLIAETVRISYDENVTSFHALVDALVDAAFEVRHVTVADDRGAQVEDQDLIPDSIPTSSRWDRMWRRARQDHIDNCDACQSEQRQMSTEKSRARTWATIVRSRKNGSSISGRSSALSSAGTAVDNPAVINVDGPPSRDDTAIYKAAVALEGMTCGSCVGAITRGVQHLPYVSSVNVDLLTNSGTFEVKGRANVDQLLESIEDLGYGASLVTLIEPETAPLNPQERIIELQIDGMHCQNCPDRVKEALEGLADATVAETFFKILKTPSLKDPKIQIAYKPRPAKGQTARRFVQAIEAVDTAFTVYVYHAPTLEERSRHLQHAERMSILWRLIFTGMLAIPTLIIGVVFMALVPKHNKTRQWFEQPLWAGNTSRLEWSLFIITTPVMFYGADIFHRRAFNEIWQMWRPGSSFPLSKRILRFGSMNLLISAATMVAYISSLAVLIMSATSTIDQQHHTMSSSTYFDAVTFLTFFILIGRFLEAYSKAKTGDAVTLLGKLRPSEAFLIEQGIRKIPVDQLEVDDLVQIPRGHSPPADGVVEQDGSSSFDESSLTGESKPVSKIKGDTVYSGTVNVADPVEVRVTGLGGSSMLDQIIDVVRGGQAKRAPIERFADVLTGYFVPVITLLAVTTWLIWLGLGTSSSLPRAWLGDKQGGWAFWSLEFAIAVFVIACPCGIGLAAPTALFVGGGLAAKQGILVQGGGQAFQEASRLDSIVFDKTGTLTQGEMKVTDFEQLSDVLHKDVLLAISRSLENISSHPIAQAIATYCSSSTAELALADVKEVPGQGMIGTVTLKHGTVEESFHAAIGNESLLSTVETASITSLGEATTPQPSTAGSANFFCHQSLRRHQIQGHSVAILAVRPASSPHTHYQPAALFALSDPLRPEVASVLASLRSQGLSVHMCTGDNATTASAIAASLSIPASHVRAGVLPQGKAAYIHELQHEHQPTTGSSRRRVVAFVGDGLNDTPALTAADVSISLSSGSDIAITASSFILLNPSLRTITSLLSLSRRVFLRVKLNFFWALLYNCVLIPVAAGVFYPVGATAEHGGWRLGPVWAAVAMACSSVSVVASSLALRLPEVKFETLFGRRRT</sequence>
<dbReference type="PRINTS" id="PR00120">
    <property type="entry name" value="HATPASE"/>
</dbReference>
<keyword evidence="4 10" id="KW-0479">Metal-binding</keyword>
<dbReference type="AlphaFoldDB" id="W2RNG4"/>
<evidence type="ECO:0000313" key="14">
    <source>
        <dbReference type="Proteomes" id="UP000030752"/>
    </source>
</evidence>
<dbReference type="SFLD" id="SFLDG00002">
    <property type="entry name" value="C1.7:_P-type_atpase_like"/>
    <property type="match status" value="1"/>
</dbReference>
<dbReference type="InParanoid" id="W2RNG4"/>
<dbReference type="FunFam" id="3.30.70.100:FF:000001">
    <property type="entry name" value="ATPase copper transporting beta"/>
    <property type="match status" value="1"/>
</dbReference>
<dbReference type="InterPro" id="IPR017969">
    <property type="entry name" value="Heavy-metal-associated_CS"/>
</dbReference>
<reference evidence="13 14" key="1">
    <citation type="submission" date="2013-03" db="EMBL/GenBank/DDBJ databases">
        <title>The Genome Sequence of Phialophora europaea CBS 101466.</title>
        <authorList>
            <consortium name="The Broad Institute Genomics Platform"/>
            <person name="Cuomo C."/>
            <person name="de Hoog S."/>
            <person name="Gorbushina A."/>
            <person name="Walker B."/>
            <person name="Young S.K."/>
            <person name="Zeng Q."/>
            <person name="Gargeya S."/>
            <person name="Fitzgerald M."/>
            <person name="Haas B."/>
            <person name="Abouelleil A."/>
            <person name="Allen A.W."/>
            <person name="Alvarado L."/>
            <person name="Arachchi H.M."/>
            <person name="Berlin A.M."/>
            <person name="Chapman S.B."/>
            <person name="Gainer-Dewar J."/>
            <person name="Goldberg J."/>
            <person name="Griggs A."/>
            <person name="Gujja S."/>
            <person name="Hansen M."/>
            <person name="Howarth C."/>
            <person name="Imamovic A."/>
            <person name="Ireland A."/>
            <person name="Larimer J."/>
            <person name="McCowan C."/>
            <person name="Murphy C."/>
            <person name="Pearson M."/>
            <person name="Poon T.W."/>
            <person name="Priest M."/>
            <person name="Roberts A."/>
            <person name="Saif S."/>
            <person name="Shea T."/>
            <person name="Sisk P."/>
            <person name="Sykes S."/>
            <person name="Wortman J."/>
            <person name="Nusbaum C."/>
            <person name="Birren B."/>
        </authorList>
    </citation>
    <scope>NUCLEOTIDE SEQUENCE [LARGE SCALE GENOMIC DNA]</scope>
    <source>
        <strain evidence="13 14">CBS 101466</strain>
    </source>
</reference>
<feature type="domain" description="HMA" evidence="12">
    <location>
        <begin position="179"/>
        <end position="244"/>
    </location>
</feature>
<dbReference type="HOGENOM" id="CLU_001771_0_2_1"/>
<keyword evidence="6 10" id="KW-0067">ATP-binding</keyword>
<evidence type="ECO:0000256" key="4">
    <source>
        <dbReference type="ARBA" id="ARBA00022723"/>
    </source>
</evidence>
<dbReference type="RefSeq" id="XP_008720171.1">
    <property type="nucleotide sequence ID" value="XM_008721949.1"/>
</dbReference>
<dbReference type="FunFam" id="2.70.150.10:FF:000068">
    <property type="entry name" value="Copper resistance-associated P-type ATPase"/>
    <property type="match status" value="1"/>
</dbReference>
<dbReference type="PROSITE" id="PS01047">
    <property type="entry name" value="HMA_1"/>
    <property type="match status" value="1"/>
</dbReference>
<evidence type="ECO:0000259" key="12">
    <source>
        <dbReference type="PROSITE" id="PS50846"/>
    </source>
</evidence>
<dbReference type="InterPro" id="IPR006121">
    <property type="entry name" value="HMA_dom"/>
</dbReference>
<feature type="compositionally biased region" description="Polar residues" evidence="11">
    <location>
        <begin position="575"/>
        <end position="587"/>
    </location>
</feature>
<dbReference type="GO" id="GO:0043682">
    <property type="term" value="F:P-type divalent copper transporter activity"/>
    <property type="evidence" value="ECO:0007669"/>
    <property type="project" value="TreeGrafter"/>
</dbReference>
<dbReference type="GO" id="GO:0055070">
    <property type="term" value="P:copper ion homeostasis"/>
    <property type="evidence" value="ECO:0007669"/>
    <property type="project" value="TreeGrafter"/>
</dbReference>
<evidence type="ECO:0000256" key="9">
    <source>
        <dbReference type="ARBA" id="ARBA00023136"/>
    </source>
</evidence>
<dbReference type="CDD" id="cd00371">
    <property type="entry name" value="HMA"/>
    <property type="match status" value="3"/>
</dbReference>
<dbReference type="SFLD" id="SFLDF00027">
    <property type="entry name" value="p-type_atpase"/>
    <property type="match status" value="1"/>
</dbReference>
<dbReference type="GO" id="GO:0016887">
    <property type="term" value="F:ATP hydrolysis activity"/>
    <property type="evidence" value="ECO:0007669"/>
    <property type="project" value="InterPro"/>
</dbReference>
<evidence type="ECO:0000313" key="13">
    <source>
        <dbReference type="EMBL" id="ETN38002.1"/>
    </source>
</evidence>
<organism evidence="13 14">
    <name type="scientific">Cyphellophora europaea (strain CBS 101466)</name>
    <name type="common">Phialophora europaea</name>
    <dbReference type="NCBI Taxonomy" id="1220924"/>
    <lineage>
        <taxon>Eukaryota</taxon>
        <taxon>Fungi</taxon>
        <taxon>Dikarya</taxon>
        <taxon>Ascomycota</taxon>
        <taxon>Pezizomycotina</taxon>
        <taxon>Eurotiomycetes</taxon>
        <taxon>Chaetothyriomycetidae</taxon>
        <taxon>Chaetothyriales</taxon>
        <taxon>Cyphellophoraceae</taxon>
        <taxon>Cyphellophora</taxon>
    </lineage>
</organism>
<dbReference type="PROSITE" id="PS01229">
    <property type="entry name" value="COF_2"/>
    <property type="match status" value="1"/>
</dbReference>
<dbReference type="InterPro" id="IPR023214">
    <property type="entry name" value="HAD_sf"/>
</dbReference>
<dbReference type="SUPFAM" id="SSF81653">
    <property type="entry name" value="Calcium ATPase, transduction domain A"/>
    <property type="match status" value="1"/>
</dbReference>
<dbReference type="NCBIfam" id="TIGR01494">
    <property type="entry name" value="ATPase_P-type"/>
    <property type="match status" value="2"/>
</dbReference>
<name>W2RNG4_CYPE1</name>
<comment type="subcellular location">
    <subcellularLocation>
        <location evidence="1">Membrane</location>
        <topology evidence="1">Multi-pass membrane protein</topology>
    </subcellularLocation>
</comment>
<dbReference type="Pfam" id="PF00122">
    <property type="entry name" value="E1-E2_ATPase"/>
    <property type="match status" value="1"/>
</dbReference>
<evidence type="ECO:0000256" key="11">
    <source>
        <dbReference type="SAM" id="MobiDB-lite"/>
    </source>
</evidence>
<comment type="similarity">
    <text evidence="2 10">Belongs to the cation transport ATPase (P-type) (TC 3.A.3) family. Type IB subfamily.</text>
</comment>
<dbReference type="eggNOG" id="KOG0207">
    <property type="taxonomic scope" value="Eukaryota"/>
</dbReference>
<dbReference type="SUPFAM" id="SSF81665">
    <property type="entry name" value="Calcium ATPase, transmembrane domain M"/>
    <property type="match status" value="1"/>
</dbReference>
<dbReference type="InterPro" id="IPR036412">
    <property type="entry name" value="HAD-like_sf"/>
</dbReference>
<dbReference type="GO" id="GO:0005507">
    <property type="term" value="F:copper ion binding"/>
    <property type="evidence" value="ECO:0007669"/>
    <property type="project" value="TreeGrafter"/>
</dbReference>
<dbReference type="InterPro" id="IPR023298">
    <property type="entry name" value="ATPase_P-typ_TM_dom_sf"/>
</dbReference>
<evidence type="ECO:0000256" key="5">
    <source>
        <dbReference type="ARBA" id="ARBA00022741"/>
    </source>
</evidence>
<dbReference type="Proteomes" id="UP000030752">
    <property type="component" value="Unassembled WGS sequence"/>
</dbReference>
<dbReference type="PANTHER" id="PTHR43520">
    <property type="entry name" value="ATP7, ISOFORM B"/>
    <property type="match status" value="1"/>
</dbReference>
<evidence type="ECO:0000256" key="8">
    <source>
        <dbReference type="ARBA" id="ARBA00022989"/>
    </source>
</evidence>
<dbReference type="SFLD" id="SFLDS00003">
    <property type="entry name" value="Haloacid_Dehalogenase"/>
    <property type="match status" value="1"/>
</dbReference>
<keyword evidence="5 10" id="KW-0547">Nucleotide-binding</keyword>
<evidence type="ECO:0000256" key="1">
    <source>
        <dbReference type="ARBA" id="ARBA00004141"/>
    </source>
</evidence>
<feature type="transmembrane region" description="Helical" evidence="10">
    <location>
        <begin position="460"/>
        <end position="485"/>
    </location>
</feature>
<gene>
    <name evidence="13" type="ORF">HMPREF1541_07625</name>
</gene>
<accession>W2RNG4</accession>
<feature type="transmembrane region" description="Helical" evidence="10">
    <location>
        <begin position="647"/>
        <end position="668"/>
    </location>
</feature>
<dbReference type="GO" id="GO:0005524">
    <property type="term" value="F:ATP binding"/>
    <property type="evidence" value="ECO:0007669"/>
    <property type="project" value="UniProtKB-UniRule"/>
</dbReference>
<dbReference type="NCBIfam" id="TIGR01525">
    <property type="entry name" value="ATPase-IB_hvy"/>
    <property type="match status" value="1"/>
</dbReference>
<dbReference type="Gene3D" id="2.70.150.10">
    <property type="entry name" value="Calcium-transporting ATPase, cytoplasmic transduction domain A"/>
    <property type="match status" value="1"/>
</dbReference>
<dbReference type="OrthoDB" id="432719at2759"/>
<dbReference type="InterPro" id="IPR059000">
    <property type="entry name" value="ATPase_P-type_domA"/>
</dbReference>
<dbReference type="SUPFAM" id="SSF56784">
    <property type="entry name" value="HAD-like"/>
    <property type="match status" value="1"/>
</dbReference>
<keyword evidence="8 10" id="KW-1133">Transmembrane helix</keyword>
<feature type="transmembrane region" description="Helical" evidence="10">
    <location>
        <begin position="362"/>
        <end position="387"/>
    </location>
</feature>
<feature type="region of interest" description="Disordered" evidence="11">
    <location>
        <begin position="564"/>
        <end position="591"/>
    </location>
</feature>
<evidence type="ECO:0000256" key="3">
    <source>
        <dbReference type="ARBA" id="ARBA00022692"/>
    </source>
</evidence>
<dbReference type="VEuPathDB" id="FungiDB:HMPREF1541_07625"/>
<evidence type="ECO:0000256" key="10">
    <source>
        <dbReference type="RuleBase" id="RU362081"/>
    </source>
</evidence>
<dbReference type="SUPFAM" id="SSF81660">
    <property type="entry name" value="Metal cation-transporting ATPase, ATP-binding domain N"/>
    <property type="match status" value="1"/>
</dbReference>
<dbReference type="Gene3D" id="3.40.50.1000">
    <property type="entry name" value="HAD superfamily/HAD-like"/>
    <property type="match status" value="1"/>
</dbReference>
<dbReference type="Pfam" id="PF00702">
    <property type="entry name" value="Hydrolase"/>
    <property type="match status" value="1"/>
</dbReference>